<sequence length="70" mass="7364">MASAASSSAPGVATADAPPLEVPPWLKSLPLAPEFHPTLQEFQDPIAYILKIEKEAAAYGICKIVPPLPP</sequence>
<accession>A0A426ZZV1</accession>
<dbReference type="SMART" id="SM00545">
    <property type="entry name" value="JmjN"/>
    <property type="match status" value="1"/>
</dbReference>
<dbReference type="PANTHER" id="PTHR10694:SF38">
    <property type="entry name" value="LYSINE-SPECIFIC DEMETHYLASE REF6"/>
    <property type="match status" value="1"/>
</dbReference>
<dbReference type="GO" id="GO:0010468">
    <property type="term" value="P:regulation of gene expression"/>
    <property type="evidence" value="ECO:0007669"/>
    <property type="project" value="TreeGrafter"/>
</dbReference>
<proteinExistence type="predicted"/>
<dbReference type="GO" id="GO:0005634">
    <property type="term" value="C:nucleus"/>
    <property type="evidence" value="ECO:0007669"/>
    <property type="project" value="TreeGrafter"/>
</dbReference>
<dbReference type="AlphaFoldDB" id="A0A426ZZV1"/>
<organism evidence="2 3">
    <name type="scientific">Ensete ventricosum</name>
    <name type="common">Abyssinian banana</name>
    <name type="synonym">Musa ensete</name>
    <dbReference type="NCBI Taxonomy" id="4639"/>
    <lineage>
        <taxon>Eukaryota</taxon>
        <taxon>Viridiplantae</taxon>
        <taxon>Streptophyta</taxon>
        <taxon>Embryophyta</taxon>
        <taxon>Tracheophyta</taxon>
        <taxon>Spermatophyta</taxon>
        <taxon>Magnoliopsida</taxon>
        <taxon>Liliopsida</taxon>
        <taxon>Zingiberales</taxon>
        <taxon>Musaceae</taxon>
        <taxon>Ensete</taxon>
    </lineage>
</organism>
<feature type="domain" description="JmjN" evidence="1">
    <location>
        <begin position="32"/>
        <end position="70"/>
    </location>
</feature>
<dbReference type="EMBL" id="AMZH03004335">
    <property type="protein sequence ID" value="RRT69461.1"/>
    <property type="molecule type" value="Genomic_DNA"/>
</dbReference>
<evidence type="ECO:0000313" key="3">
    <source>
        <dbReference type="Proteomes" id="UP000287651"/>
    </source>
</evidence>
<name>A0A426ZZV1_ENSVE</name>
<dbReference type="PROSITE" id="PS51183">
    <property type="entry name" value="JMJN"/>
    <property type="match status" value="1"/>
</dbReference>
<comment type="caution">
    <text evidence="2">The sequence shown here is derived from an EMBL/GenBank/DDBJ whole genome shotgun (WGS) entry which is preliminary data.</text>
</comment>
<evidence type="ECO:0000313" key="2">
    <source>
        <dbReference type="EMBL" id="RRT69461.1"/>
    </source>
</evidence>
<dbReference type="GO" id="GO:0000785">
    <property type="term" value="C:chromatin"/>
    <property type="evidence" value="ECO:0007669"/>
    <property type="project" value="TreeGrafter"/>
</dbReference>
<feature type="non-terminal residue" evidence="2">
    <location>
        <position position="70"/>
    </location>
</feature>
<dbReference type="Pfam" id="PF02375">
    <property type="entry name" value="JmjN"/>
    <property type="match status" value="1"/>
</dbReference>
<dbReference type="Gene3D" id="2.60.120.650">
    <property type="entry name" value="Cupin"/>
    <property type="match status" value="1"/>
</dbReference>
<dbReference type="InterPro" id="IPR003349">
    <property type="entry name" value="JmjN"/>
</dbReference>
<dbReference type="Proteomes" id="UP000287651">
    <property type="component" value="Unassembled WGS sequence"/>
</dbReference>
<evidence type="ECO:0000259" key="1">
    <source>
        <dbReference type="PROSITE" id="PS51183"/>
    </source>
</evidence>
<protein>
    <recommendedName>
        <fullName evidence="1">JmjN domain-containing protein</fullName>
    </recommendedName>
</protein>
<dbReference type="PANTHER" id="PTHR10694">
    <property type="entry name" value="LYSINE-SPECIFIC DEMETHYLASE"/>
    <property type="match status" value="1"/>
</dbReference>
<dbReference type="GO" id="GO:0034647">
    <property type="term" value="F:histone H3K4me/H3K4me2/H3K4me3 demethylase activity"/>
    <property type="evidence" value="ECO:0007669"/>
    <property type="project" value="TreeGrafter"/>
</dbReference>
<reference evidence="2 3" key="1">
    <citation type="journal article" date="2014" name="Agronomy (Basel)">
        <title>A Draft Genome Sequence for Ensete ventricosum, the Drought-Tolerant Tree Against Hunger.</title>
        <authorList>
            <person name="Harrison J."/>
            <person name="Moore K.A."/>
            <person name="Paszkiewicz K."/>
            <person name="Jones T."/>
            <person name="Grant M."/>
            <person name="Ambacheew D."/>
            <person name="Muzemil S."/>
            <person name="Studholme D.J."/>
        </authorList>
    </citation>
    <scope>NUCLEOTIDE SEQUENCE [LARGE SCALE GENOMIC DNA]</scope>
</reference>
<gene>
    <name evidence="2" type="ORF">B296_00005993</name>
</gene>